<keyword evidence="1" id="KW-0472">Membrane</keyword>
<name>A0A0K0FSM0_STRVS</name>
<sequence>MEHSKKQVSASVDKLQDNEYFGVISSRTEHVQLKGDFQKRDILKCQYRTDYNIVFYTQISFKDNDDFANSEATKDKIKKNVVLFVTITVVSFLLIIIFTVVAFIVIRKKRKKRLESMSEYS</sequence>
<evidence type="ECO:0000313" key="3">
    <source>
        <dbReference type="WBParaSite" id="SVE_1397300.1"/>
    </source>
</evidence>
<dbReference type="AlphaFoldDB" id="A0A0K0FSM0"/>
<organism evidence="2 3">
    <name type="scientific">Strongyloides venezuelensis</name>
    <name type="common">Threadworm</name>
    <dbReference type="NCBI Taxonomy" id="75913"/>
    <lineage>
        <taxon>Eukaryota</taxon>
        <taxon>Metazoa</taxon>
        <taxon>Ecdysozoa</taxon>
        <taxon>Nematoda</taxon>
        <taxon>Chromadorea</taxon>
        <taxon>Rhabditida</taxon>
        <taxon>Tylenchina</taxon>
        <taxon>Panagrolaimomorpha</taxon>
        <taxon>Strongyloidoidea</taxon>
        <taxon>Strongyloididae</taxon>
        <taxon>Strongyloides</taxon>
    </lineage>
</organism>
<keyword evidence="1" id="KW-0812">Transmembrane</keyword>
<protein>
    <submittedName>
        <fullName evidence="3">Transmembrane protein</fullName>
    </submittedName>
</protein>
<keyword evidence="1" id="KW-1133">Transmembrane helix</keyword>
<dbReference type="Proteomes" id="UP000035680">
    <property type="component" value="Unassembled WGS sequence"/>
</dbReference>
<reference evidence="2" key="1">
    <citation type="submission" date="2014-07" db="EMBL/GenBank/DDBJ databases">
        <authorList>
            <person name="Martin A.A"/>
            <person name="De Silva N."/>
        </authorList>
    </citation>
    <scope>NUCLEOTIDE SEQUENCE</scope>
</reference>
<accession>A0A0K0FSM0</accession>
<proteinExistence type="predicted"/>
<dbReference type="WBParaSite" id="SVE_1397300.1">
    <property type="protein sequence ID" value="SVE_1397300.1"/>
    <property type="gene ID" value="SVE_1397300"/>
</dbReference>
<evidence type="ECO:0000313" key="2">
    <source>
        <dbReference type="Proteomes" id="UP000035680"/>
    </source>
</evidence>
<keyword evidence="2" id="KW-1185">Reference proteome</keyword>
<feature type="transmembrane region" description="Helical" evidence="1">
    <location>
        <begin position="81"/>
        <end position="106"/>
    </location>
</feature>
<reference evidence="3" key="2">
    <citation type="submission" date="2015-08" db="UniProtKB">
        <authorList>
            <consortium name="WormBaseParasite"/>
        </authorList>
    </citation>
    <scope>IDENTIFICATION</scope>
</reference>
<evidence type="ECO:0000256" key="1">
    <source>
        <dbReference type="SAM" id="Phobius"/>
    </source>
</evidence>